<feature type="domain" description="YchJ-like middle NTF2-like" evidence="1">
    <location>
        <begin position="1"/>
        <end position="88"/>
    </location>
</feature>
<dbReference type="KEGG" id="psym:J1N51_02170"/>
<dbReference type="InterPro" id="IPR004027">
    <property type="entry name" value="SEC_C_motif"/>
</dbReference>
<dbReference type="AlphaFoldDB" id="A0A975DCF6"/>
<protein>
    <submittedName>
        <fullName evidence="2">SEC-C domain-containing protein</fullName>
    </submittedName>
</protein>
<dbReference type="Proteomes" id="UP000682739">
    <property type="component" value="Chromosome"/>
</dbReference>
<keyword evidence="3" id="KW-1185">Reference proteome</keyword>
<evidence type="ECO:0000313" key="2">
    <source>
        <dbReference type="EMBL" id="QTH64313.1"/>
    </source>
</evidence>
<dbReference type="PANTHER" id="PTHR33747:SF1">
    <property type="entry name" value="ADENYLATE CYCLASE-ASSOCIATED CAP C-TERMINAL DOMAIN-CONTAINING PROTEIN"/>
    <property type="match status" value="1"/>
</dbReference>
<proteinExistence type="predicted"/>
<sequence length="118" mass="13648">MRSRYVAFATGEADYLFETTSKALRQMLTVQELQESCDSTQFIGLELIDHNEDSVEFKAKYLVDSLFGIIHETSKFIKEDDNWKYDTGTLHPTVDVNIKRNDICPCGSDKKFKKCHMK</sequence>
<reference evidence="2" key="1">
    <citation type="submission" date="2021-03" db="EMBL/GenBank/DDBJ databases">
        <title>Description of Psychrosphaera ytuae sp. nov. isolated from deep sea sediment of South China Sea.</title>
        <authorList>
            <person name="Zhang J."/>
            <person name="Xu X.-D."/>
        </authorList>
    </citation>
    <scope>NUCLEOTIDE SEQUENCE</scope>
    <source>
        <strain evidence="2">MTZ26</strain>
    </source>
</reference>
<dbReference type="InterPro" id="IPR048469">
    <property type="entry name" value="YchJ-like_M"/>
</dbReference>
<dbReference type="PANTHER" id="PTHR33747">
    <property type="entry name" value="UPF0225 PROTEIN SCO1677"/>
    <property type="match status" value="1"/>
</dbReference>
<dbReference type="InterPro" id="IPR032710">
    <property type="entry name" value="NTF2-like_dom_sf"/>
</dbReference>
<dbReference type="SUPFAM" id="SSF54427">
    <property type="entry name" value="NTF2-like"/>
    <property type="match status" value="1"/>
</dbReference>
<dbReference type="EMBL" id="CP072110">
    <property type="protein sequence ID" value="QTH64313.1"/>
    <property type="molecule type" value="Genomic_DNA"/>
</dbReference>
<dbReference type="Pfam" id="PF02810">
    <property type="entry name" value="SEC-C"/>
    <property type="match status" value="1"/>
</dbReference>
<evidence type="ECO:0000259" key="1">
    <source>
        <dbReference type="Pfam" id="PF17775"/>
    </source>
</evidence>
<dbReference type="RefSeq" id="WP_208832368.1">
    <property type="nucleotide sequence ID" value="NZ_CP072110.1"/>
</dbReference>
<dbReference type="Gene3D" id="3.10.450.50">
    <property type="match status" value="1"/>
</dbReference>
<accession>A0A975DCF6</accession>
<evidence type="ECO:0000313" key="3">
    <source>
        <dbReference type="Proteomes" id="UP000682739"/>
    </source>
</evidence>
<organism evidence="2 3">
    <name type="scientific">Psychrosphaera ytuae</name>
    <dbReference type="NCBI Taxonomy" id="2820710"/>
    <lineage>
        <taxon>Bacteria</taxon>
        <taxon>Pseudomonadati</taxon>
        <taxon>Pseudomonadota</taxon>
        <taxon>Gammaproteobacteria</taxon>
        <taxon>Alteromonadales</taxon>
        <taxon>Pseudoalteromonadaceae</taxon>
        <taxon>Psychrosphaera</taxon>
    </lineage>
</organism>
<gene>
    <name evidence="2" type="ORF">J1N51_02170</name>
</gene>
<dbReference type="Pfam" id="PF17775">
    <property type="entry name" value="YchJ_M-like"/>
    <property type="match status" value="1"/>
</dbReference>
<dbReference type="SUPFAM" id="SSF103642">
    <property type="entry name" value="Sec-C motif"/>
    <property type="match status" value="1"/>
</dbReference>
<name>A0A975DCF6_9GAMM</name>